<dbReference type="EMBL" id="FLUV01001139">
    <property type="protein sequence ID" value="SBW22473.1"/>
    <property type="molecule type" value="Genomic_DNA"/>
</dbReference>
<name>A0A1C3NY32_9ACTN</name>
<accession>A0A1C3NY32</accession>
<sequence>MIPSPLAREGIFTNGGAVVVRPVAKIGWKIVGGAAGAVAGSVASRAVTLAYKKIRKSDPPRSPAHPDTAWADAISWAAASGVAVGVGKITAERVAARRWMKATGSLPPGIRERE</sequence>
<organism evidence="1 2">
    <name type="scientific">Candidatus Protofrankia californiensis</name>
    <dbReference type="NCBI Taxonomy" id="1839754"/>
    <lineage>
        <taxon>Bacteria</taxon>
        <taxon>Bacillati</taxon>
        <taxon>Actinomycetota</taxon>
        <taxon>Actinomycetes</taxon>
        <taxon>Frankiales</taxon>
        <taxon>Frankiaceae</taxon>
        <taxon>Protofrankia</taxon>
    </lineage>
</organism>
<dbReference type="AlphaFoldDB" id="A0A1C3NY32"/>
<reference evidence="2" key="1">
    <citation type="submission" date="2016-02" db="EMBL/GenBank/DDBJ databases">
        <authorList>
            <person name="Wibberg D."/>
        </authorList>
    </citation>
    <scope>NUCLEOTIDE SEQUENCE [LARGE SCALE GENOMIC DNA]</scope>
</reference>
<keyword evidence="2" id="KW-1185">Reference proteome</keyword>
<gene>
    <name evidence="1" type="ORF">FDG2_2688</name>
</gene>
<dbReference type="InterPro" id="IPR025329">
    <property type="entry name" value="DUF4235"/>
</dbReference>
<protein>
    <submittedName>
        <fullName evidence="1">Uncharacterized protein</fullName>
    </submittedName>
</protein>
<dbReference type="Proteomes" id="UP000199013">
    <property type="component" value="Unassembled WGS sequence"/>
</dbReference>
<evidence type="ECO:0000313" key="2">
    <source>
        <dbReference type="Proteomes" id="UP000199013"/>
    </source>
</evidence>
<evidence type="ECO:0000313" key="1">
    <source>
        <dbReference type="EMBL" id="SBW22473.1"/>
    </source>
</evidence>
<dbReference type="Pfam" id="PF14019">
    <property type="entry name" value="DUF4235"/>
    <property type="match status" value="1"/>
</dbReference>
<proteinExistence type="predicted"/>